<dbReference type="PANTHER" id="PTHR42791:SF1">
    <property type="entry name" value="N-ACETYLTRANSFERASE DOMAIN-CONTAINING PROTEIN"/>
    <property type="match status" value="1"/>
</dbReference>
<dbReference type="AlphaFoldDB" id="A0A9P5YV40"/>
<comment type="caution">
    <text evidence="2">The sequence shown here is derived from an EMBL/GenBank/DDBJ whole genome shotgun (WGS) entry which is preliminary data.</text>
</comment>
<dbReference type="GO" id="GO:0016747">
    <property type="term" value="F:acyltransferase activity, transferring groups other than amino-acyl groups"/>
    <property type="evidence" value="ECO:0007669"/>
    <property type="project" value="InterPro"/>
</dbReference>
<dbReference type="InterPro" id="IPR052523">
    <property type="entry name" value="Trichothecene_AcTrans"/>
</dbReference>
<accession>A0A9P5YV40</accession>
<sequence length="262" mass="29798">MAPSFRVQRVVNPTEAQLCEAADLFADLMKTNLGAVSLAGGDISLMPLQALALLRAGALAGEYYEATNEEGEMIGYTMWMPPGQEMFSTAEQRRLGFDEFMAKLSEEAKTYFKTKYIAEFPGFVASLLGPTGKIDSWWLHMAMVRRDFQRQGVLRTMVKVVREKAEKRGEYLATCTTNDDNIRVYTGLGFDYKGSTSMDSPWGQWPIHVFNMGLDNHPTAKFRALLSYWFNTFLGFKNQAIQGLWGNIWQSYRRFVVQNSKR</sequence>
<dbReference type="PANTHER" id="PTHR42791">
    <property type="entry name" value="GNAT FAMILY ACETYLTRANSFERASE"/>
    <property type="match status" value="1"/>
</dbReference>
<gene>
    <name evidence="2" type="ORF">BDN70DRAFT_882975</name>
</gene>
<dbReference type="PROSITE" id="PS51186">
    <property type="entry name" value="GNAT"/>
    <property type="match status" value="1"/>
</dbReference>
<evidence type="ECO:0000259" key="1">
    <source>
        <dbReference type="PROSITE" id="PS51186"/>
    </source>
</evidence>
<dbReference type="CDD" id="cd04301">
    <property type="entry name" value="NAT_SF"/>
    <property type="match status" value="1"/>
</dbReference>
<evidence type="ECO:0000313" key="2">
    <source>
        <dbReference type="EMBL" id="KAF9476014.1"/>
    </source>
</evidence>
<dbReference type="SUPFAM" id="SSF55729">
    <property type="entry name" value="Acyl-CoA N-acyltransferases (Nat)"/>
    <property type="match status" value="1"/>
</dbReference>
<dbReference type="Pfam" id="PF00583">
    <property type="entry name" value="Acetyltransf_1"/>
    <property type="match status" value="1"/>
</dbReference>
<evidence type="ECO:0000313" key="3">
    <source>
        <dbReference type="Proteomes" id="UP000807469"/>
    </source>
</evidence>
<dbReference type="InterPro" id="IPR000182">
    <property type="entry name" value="GNAT_dom"/>
</dbReference>
<organism evidence="2 3">
    <name type="scientific">Pholiota conissans</name>
    <dbReference type="NCBI Taxonomy" id="109636"/>
    <lineage>
        <taxon>Eukaryota</taxon>
        <taxon>Fungi</taxon>
        <taxon>Dikarya</taxon>
        <taxon>Basidiomycota</taxon>
        <taxon>Agaricomycotina</taxon>
        <taxon>Agaricomycetes</taxon>
        <taxon>Agaricomycetidae</taxon>
        <taxon>Agaricales</taxon>
        <taxon>Agaricineae</taxon>
        <taxon>Strophariaceae</taxon>
        <taxon>Pholiota</taxon>
    </lineage>
</organism>
<name>A0A9P5YV40_9AGAR</name>
<keyword evidence="3" id="KW-1185">Reference proteome</keyword>
<dbReference type="EMBL" id="MU155310">
    <property type="protein sequence ID" value="KAF9476014.1"/>
    <property type="molecule type" value="Genomic_DNA"/>
</dbReference>
<reference evidence="2" key="1">
    <citation type="submission" date="2020-11" db="EMBL/GenBank/DDBJ databases">
        <authorList>
            <consortium name="DOE Joint Genome Institute"/>
            <person name="Ahrendt S."/>
            <person name="Riley R."/>
            <person name="Andreopoulos W."/>
            <person name="Labutti K."/>
            <person name="Pangilinan J."/>
            <person name="Ruiz-Duenas F.J."/>
            <person name="Barrasa J.M."/>
            <person name="Sanchez-Garcia M."/>
            <person name="Camarero S."/>
            <person name="Miyauchi S."/>
            <person name="Serrano A."/>
            <person name="Linde D."/>
            <person name="Babiker R."/>
            <person name="Drula E."/>
            <person name="Ayuso-Fernandez I."/>
            <person name="Pacheco R."/>
            <person name="Padilla G."/>
            <person name="Ferreira P."/>
            <person name="Barriuso J."/>
            <person name="Kellner H."/>
            <person name="Castanera R."/>
            <person name="Alfaro M."/>
            <person name="Ramirez L."/>
            <person name="Pisabarro A.G."/>
            <person name="Kuo A."/>
            <person name="Tritt A."/>
            <person name="Lipzen A."/>
            <person name="He G."/>
            <person name="Yan M."/>
            <person name="Ng V."/>
            <person name="Cullen D."/>
            <person name="Martin F."/>
            <person name="Rosso M.-N."/>
            <person name="Henrissat B."/>
            <person name="Hibbett D."/>
            <person name="Martinez A.T."/>
            <person name="Grigoriev I.V."/>
        </authorList>
    </citation>
    <scope>NUCLEOTIDE SEQUENCE</scope>
    <source>
        <strain evidence="2">CIRM-BRFM 674</strain>
    </source>
</reference>
<feature type="domain" description="N-acetyltransferase" evidence="1">
    <location>
        <begin position="76"/>
        <end position="217"/>
    </location>
</feature>
<protein>
    <recommendedName>
        <fullName evidence="1">N-acetyltransferase domain-containing protein</fullName>
    </recommendedName>
</protein>
<dbReference type="OrthoDB" id="61113at2759"/>
<proteinExistence type="predicted"/>
<dbReference type="Gene3D" id="3.40.630.30">
    <property type="match status" value="1"/>
</dbReference>
<dbReference type="InterPro" id="IPR016181">
    <property type="entry name" value="Acyl_CoA_acyltransferase"/>
</dbReference>
<dbReference type="Proteomes" id="UP000807469">
    <property type="component" value="Unassembled WGS sequence"/>
</dbReference>